<dbReference type="Pfam" id="PF05901">
    <property type="entry name" value="Excalibur"/>
    <property type="match status" value="1"/>
</dbReference>
<dbReference type="Gene3D" id="3.30.1360.200">
    <property type="match status" value="1"/>
</dbReference>
<proteinExistence type="predicted"/>
<dbReference type="InterPro" id="IPR008613">
    <property type="entry name" value="Excalibur_Ca-bd_domain"/>
</dbReference>
<evidence type="ECO:0000313" key="3">
    <source>
        <dbReference type="EMBL" id="MBB5961668.1"/>
    </source>
</evidence>
<feature type="region of interest" description="Disordered" evidence="1">
    <location>
        <begin position="160"/>
        <end position="263"/>
    </location>
</feature>
<gene>
    <name evidence="3" type="ORF">FHS22_000925</name>
</gene>
<evidence type="ECO:0000256" key="1">
    <source>
        <dbReference type="SAM" id="MobiDB-lite"/>
    </source>
</evidence>
<accession>A0A841CZW9</accession>
<name>A0A841CZW9_PLAVE</name>
<dbReference type="Pfam" id="PF22599">
    <property type="entry name" value="SecDF_P1_head"/>
    <property type="match status" value="1"/>
</dbReference>
<dbReference type="EMBL" id="JACHJJ010000002">
    <property type="protein sequence ID" value="MBB5961668.1"/>
    <property type="molecule type" value="Genomic_DNA"/>
</dbReference>
<comment type="caution">
    <text evidence="3">The sequence shown here is derived from an EMBL/GenBank/DDBJ whole genome shotgun (WGS) entry which is preliminary data.</text>
</comment>
<dbReference type="Proteomes" id="UP000562352">
    <property type="component" value="Unassembled WGS sequence"/>
</dbReference>
<feature type="compositionally biased region" description="Low complexity" evidence="1">
    <location>
        <begin position="195"/>
        <end position="258"/>
    </location>
</feature>
<dbReference type="SMART" id="SM00894">
    <property type="entry name" value="Excalibur"/>
    <property type="match status" value="1"/>
</dbReference>
<reference evidence="3 4" key="1">
    <citation type="submission" date="2020-08" db="EMBL/GenBank/DDBJ databases">
        <title>Genomic Encyclopedia of Type Strains, Phase III (KMG-III): the genomes of soil and plant-associated and newly described type strains.</title>
        <authorList>
            <person name="Whitman W."/>
        </authorList>
    </citation>
    <scope>NUCLEOTIDE SEQUENCE [LARGE SCALE GENOMIC DNA]</scope>
    <source>
        <strain evidence="3 4">CECT 3303</strain>
    </source>
</reference>
<feature type="domain" description="Excalibur calcium-binding" evidence="2">
    <location>
        <begin position="262"/>
        <end position="299"/>
    </location>
</feature>
<protein>
    <recommendedName>
        <fullName evidence="2">Excalibur calcium-binding domain-containing protein</fullName>
    </recommendedName>
</protein>
<evidence type="ECO:0000259" key="2">
    <source>
        <dbReference type="SMART" id="SM00894"/>
    </source>
</evidence>
<evidence type="ECO:0000313" key="4">
    <source>
        <dbReference type="Proteomes" id="UP000562352"/>
    </source>
</evidence>
<dbReference type="InterPro" id="IPR054384">
    <property type="entry name" value="SecDF_P1_head"/>
</dbReference>
<dbReference type="AlphaFoldDB" id="A0A841CZW9"/>
<organism evidence="3 4">
    <name type="scientific">Planomonospora venezuelensis</name>
    <dbReference type="NCBI Taxonomy" id="1999"/>
    <lineage>
        <taxon>Bacteria</taxon>
        <taxon>Bacillati</taxon>
        <taxon>Actinomycetota</taxon>
        <taxon>Actinomycetes</taxon>
        <taxon>Streptosporangiales</taxon>
        <taxon>Streptosporangiaceae</taxon>
        <taxon>Planomonospora</taxon>
    </lineage>
</organism>
<keyword evidence="4" id="KW-1185">Reference proteome</keyword>
<sequence>MLVVLVTGVLGTIAVLMTRNPDVPLGAPPPRRLAVPIHFAPVTAAQPGACASSTGYPDDTGQTCYTVAAGIEVTAVRKIEAVRESGGSYSVRIVFAPAFRDQIGSVTEEADGQQLAIVVGGKVVAAPRVDEVITEDTLRISGSLTKEQAEAMVARLLGAGSASPAGPSTTPGAETSAVPSGVPSTVPSTVPGADTGAPRPGASTPPATGAPSGSAAPSSPATAPATAPAANRTANPAATRTNPAAGPTSSGRPSSGSDAHPRYRDCREAVRNGYGPYYKEIHEEYAWYVDKDRDGVACDLDDLR</sequence>
<dbReference type="RefSeq" id="WP_184938708.1">
    <property type="nucleotide sequence ID" value="NZ_BAAAWZ010000001.1"/>
</dbReference>